<dbReference type="PANTHER" id="PTHR43798">
    <property type="entry name" value="MONOACYLGLYCEROL LIPASE"/>
    <property type="match status" value="1"/>
</dbReference>
<dbReference type="AlphaFoldDB" id="A0A0E3GQ30"/>
<evidence type="ECO:0000259" key="1">
    <source>
        <dbReference type="Pfam" id="PF00561"/>
    </source>
</evidence>
<dbReference type="RefSeq" id="WP_029159846.1">
    <property type="nucleotide sequence ID" value="NZ_CP009933.1"/>
</dbReference>
<evidence type="ECO:0000313" key="3">
    <source>
        <dbReference type="Proteomes" id="UP000033115"/>
    </source>
</evidence>
<keyword evidence="2" id="KW-0378">Hydrolase</keyword>
<dbReference type="Pfam" id="PF00561">
    <property type="entry name" value="Abhydrolase_1"/>
    <property type="match status" value="1"/>
</dbReference>
<dbReference type="STRING" id="1548.CSCA_0731"/>
<dbReference type="KEGG" id="csq:CSCA_0731"/>
<proteinExistence type="predicted"/>
<dbReference type="Proteomes" id="UP000033115">
    <property type="component" value="Chromosome"/>
</dbReference>
<feature type="domain" description="AB hydrolase-1" evidence="1">
    <location>
        <begin position="21"/>
        <end position="120"/>
    </location>
</feature>
<accession>A0A0E3GQ30</accession>
<gene>
    <name evidence="2" type="ORF">CSCA_0731</name>
</gene>
<keyword evidence="3" id="KW-1185">Reference proteome</keyword>
<reference evidence="2 3" key="1">
    <citation type="journal article" date="2015" name="J. Biotechnol.">
        <title>Complete genome sequence of a malodorant-producing acetogen, Clostridium scatologenes ATCC 25775(T).</title>
        <authorList>
            <person name="Zhu Z."/>
            <person name="Guo T."/>
            <person name="Zheng H."/>
            <person name="Song T."/>
            <person name="Ouyang P."/>
            <person name="Xie J."/>
        </authorList>
    </citation>
    <scope>NUCLEOTIDE SEQUENCE [LARGE SCALE GENOMIC DNA]</scope>
    <source>
        <strain evidence="2 3">ATCC 25775</strain>
    </source>
</reference>
<dbReference type="InterPro" id="IPR050266">
    <property type="entry name" value="AB_hydrolase_sf"/>
</dbReference>
<sequence length="254" mass="28892">MSYFNFDNKRVYYTEFGNGTPLLLLHGNTASSNMFAEIAEKYKKNFKVILIDFLGHGKSDRLDKFPADLWFYEAKQTIALLREKQYSKVNIIGSSGGALVAINVALEASELVNKVIADSFEGEKPLKAFTENIEVDRENSKQNENAKAFYLYMHGLDWEQVVDNDTSAIIRHEKEIGKFFHKDLQSFKSDILLTGSKEDEFIGTISPNYFEKVYGELVSKIGHGKINLFETGGHPAMLTNQDSFYQLSMEFFGQ</sequence>
<dbReference type="Gene3D" id="3.40.50.1820">
    <property type="entry name" value="alpha/beta hydrolase"/>
    <property type="match status" value="1"/>
</dbReference>
<name>A0A0E3GQ30_CLOSL</name>
<dbReference type="GO" id="GO:0016787">
    <property type="term" value="F:hydrolase activity"/>
    <property type="evidence" value="ECO:0007669"/>
    <property type="project" value="UniProtKB-KW"/>
</dbReference>
<dbReference type="EMBL" id="CP009933">
    <property type="protein sequence ID" value="AKA67856.1"/>
    <property type="molecule type" value="Genomic_DNA"/>
</dbReference>
<organism evidence="2 3">
    <name type="scientific">Clostridium scatologenes</name>
    <dbReference type="NCBI Taxonomy" id="1548"/>
    <lineage>
        <taxon>Bacteria</taxon>
        <taxon>Bacillati</taxon>
        <taxon>Bacillota</taxon>
        <taxon>Clostridia</taxon>
        <taxon>Eubacteriales</taxon>
        <taxon>Clostridiaceae</taxon>
        <taxon>Clostridium</taxon>
    </lineage>
</organism>
<dbReference type="SUPFAM" id="SSF53474">
    <property type="entry name" value="alpha/beta-Hydrolases"/>
    <property type="match status" value="1"/>
</dbReference>
<dbReference type="InterPro" id="IPR029058">
    <property type="entry name" value="AB_hydrolase_fold"/>
</dbReference>
<protein>
    <submittedName>
        <fullName evidence="2">Alpha/beta hydrolase fold protein</fullName>
    </submittedName>
</protein>
<evidence type="ECO:0000313" key="2">
    <source>
        <dbReference type="EMBL" id="AKA67856.1"/>
    </source>
</evidence>
<dbReference type="HOGENOM" id="CLU_020336_46_0_9"/>
<dbReference type="InterPro" id="IPR000073">
    <property type="entry name" value="AB_hydrolase_1"/>
</dbReference>